<dbReference type="Proteomes" id="UP001196413">
    <property type="component" value="Unassembled WGS sequence"/>
</dbReference>
<dbReference type="EMBL" id="JAHQIW010007195">
    <property type="protein sequence ID" value="KAJ1372833.1"/>
    <property type="molecule type" value="Genomic_DNA"/>
</dbReference>
<name>A0AAD5WKJ5_PARTN</name>
<comment type="subcellular location">
    <subcellularLocation>
        <location evidence="1">Membrane</location>
    </subcellularLocation>
</comment>
<evidence type="ECO:0000313" key="7">
    <source>
        <dbReference type="EMBL" id="KAJ1372833.1"/>
    </source>
</evidence>
<keyword evidence="4 5" id="KW-0472">Membrane</keyword>
<feature type="domain" description="SUN" evidence="6">
    <location>
        <begin position="227"/>
        <end position="384"/>
    </location>
</feature>
<keyword evidence="8" id="KW-1185">Reference proteome</keyword>
<sequence>MAMGRYEEVRVPTTHLRPTKWERFRWKWEKLTFYVWLIWSRYLWFLTLTNLVGTVVVLFVAGVLSQVMRSDILPKSELIHYESAMDSMQIVESRLKSFEKERLKWELLYNEKVKQMEQTMFKSLSEIRSEIHKLHVVVEQHKSEREGVMQDAADELRSYMASQLEKLEAEVSSRFTDVESQIATTNEQMLKFTNSCLTEPSKSSHLVSTTGAAARGHPVNLASRSHGAFVVPHLTSQAVTSGSLLYSFVDAVIGLQTYNFAITERTHIMPAEAFCFAGYRGNLTIRLWSNTTIEAVEYEHDYWRNHVPISAPKEYEVIACKDHECEESVVLGECTYPSNLIEGPAQICQMKNLSVSTDQVKLVFKRNHGQEYTCIYQLRVLNWT</sequence>
<comment type="caution">
    <text evidence="7">The sequence shown here is derived from an EMBL/GenBank/DDBJ whole genome shotgun (WGS) entry which is preliminary data.</text>
</comment>
<gene>
    <name evidence="7" type="primary">SUN5</name>
    <name evidence="7" type="ORF">KIN20_035116</name>
</gene>
<dbReference type="Gene3D" id="2.60.120.260">
    <property type="entry name" value="Galactose-binding domain-like"/>
    <property type="match status" value="1"/>
</dbReference>
<evidence type="ECO:0000259" key="6">
    <source>
        <dbReference type="PROSITE" id="PS51469"/>
    </source>
</evidence>
<evidence type="ECO:0000256" key="3">
    <source>
        <dbReference type="ARBA" id="ARBA00022989"/>
    </source>
</evidence>
<evidence type="ECO:0000256" key="4">
    <source>
        <dbReference type="ARBA" id="ARBA00023136"/>
    </source>
</evidence>
<keyword evidence="3 5" id="KW-1133">Transmembrane helix</keyword>
<protein>
    <submittedName>
        <fullName evidence="7">SUN domain-containing protein 5</fullName>
    </submittedName>
</protein>
<evidence type="ECO:0000256" key="2">
    <source>
        <dbReference type="ARBA" id="ARBA00022692"/>
    </source>
</evidence>
<organism evidence="7 8">
    <name type="scientific">Parelaphostrongylus tenuis</name>
    <name type="common">Meningeal worm</name>
    <dbReference type="NCBI Taxonomy" id="148309"/>
    <lineage>
        <taxon>Eukaryota</taxon>
        <taxon>Metazoa</taxon>
        <taxon>Ecdysozoa</taxon>
        <taxon>Nematoda</taxon>
        <taxon>Chromadorea</taxon>
        <taxon>Rhabditida</taxon>
        <taxon>Rhabditina</taxon>
        <taxon>Rhabditomorpha</taxon>
        <taxon>Strongyloidea</taxon>
        <taxon>Metastrongylidae</taxon>
        <taxon>Parelaphostrongylus</taxon>
    </lineage>
</organism>
<keyword evidence="2 5" id="KW-0812">Transmembrane</keyword>
<evidence type="ECO:0000256" key="5">
    <source>
        <dbReference type="SAM" id="Phobius"/>
    </source>
</evidence>
<evidence type="ECO:0000256" key="1">
    <source>
        <dbReference type="ARBA" id="ARBA00004370"/>
    </source>
</evidence>
<feature type="transmembrane region" description="Helical" evidence="5">
    <location>
        <begin position="42"/>
        <end position="64"/>
    </location>
</feature>
<evidence type="ECO:0000313" key="8">
    <source>
        <dbReference type="Proteomes" id="UP001196413"/>
    </source>
</evidence>
<dbReference type="GO" id="GO:0043495">
    <property type="term" value="F:protein-membrane adaptor activity"/>
    <property type="evidence" value="ECO:0007669"/>
    <property type="project" value="TreeGrafter"/>
</dbReference>
<dbReference type="PANTHER" id="PTHR12911:SF8">
    <property type="entry name" value="KLAROID PROTEIN-RELATED"/>
    <property type="match status" value="1"/>
</dbReference>
<proteinExistence type="predicted"/>
<dbReference type="PANTHER" id="PTHR12911">
    <property type="entry name" value="SAD1/UNC-84-LIKE PROTEIN-RELATED"/>
    <property type="match status" value="1"/>
</dbReference>
<dbReference type="PROSITE" id="PS51469">
    <property type="entry name" value="SUN"/>
    <property type="match status" value="1"/>
</dbReference>
<dbReference type="AlphaFoldDB" id="A0AAD5WKJ5"/>
<dbReference type="InterPro" id="IPR012919">
    <property type="entry name" value="SUN_dom"/>
</dbReference>
<reference evidence="7" key="1">
    <citation type="submission" date="2021-06" db="EMBL/GenBank/DDBJ databases">
        <title>Parelaphostrongylus tenuis whole genome reference sequence.</title>
        <authorList>
            <person name="Garwood T.J."/>
            <person name="Larsen P.A."/>
            <person name="Fountain-Jones N.M."/>
            <person name="Garbe J.R."/>
            <person name="Macchietto M.G."/>
            <person name="Kania S.A."/>
            <person name="Gerhold R.W."/>
            <person name="Richards J.E."/>
            <person name="Wolf T.M."/>
        </authorList>
    </citation>
    <scope>NUCLEOTIDE SEQUENCE</scope>
    <source>
        <strain evidence="7">MNPRO001-30</strain>
        <tissue evidence="7">Meninges</tissue>
    </source>
</reference>
<dbReference type="InterPro" id="IPR045119">
    <property type="entry name" value="SUN1-5"/>
</dbReference>
<dbReference type="GO" id="GO:0034993">
    <property type="term" value="C:meiotic nuclear membrane microtubule tethering complex"/>
    <property type="evidence" value="ECO:0007669"/>
    <property type="project" value="TreeGrafter"/>
</dbReference>
<accession>A0AAD5WKJ5</accession>
<dbReference type="Pfam" id="PF07738">
    <property type="entry name" value="Sad1_UNC"/>
    <property type="match status" value="1"/>
</dbReference>